<comment type="similarity">
    <text evidence="1">Belongs to the CCM1 family.</text>
</comment>
<evidence type="ECO:0000256" key="6">
    <source>
        <dbReference type="SAM" id="Coils"/>
    </source>
</evidence>
<feature type="compositionally biased region" description="Basic and acidic residues" evidence="7">
    <location>
        <begin position="73"/>
        <end position="82"/>
    </location>
</feature>
<feature type="coiled-coil region" evidence="6">
    <location>
        <begin position="770"/>
        <end position="797"/>
    </location>
</feature>
<feature type="compositionally biased region" description="Polar residues" evidence="7">
    <location>
        <begin position="109"/>
        <end position="128"/>
    </location>
</feature>
<dbReference type="STRING" id="1408163.A0A0F4Z092"/>
<dbReference type="RefSeq" id="XP_013330536.1">
    <property type="nucleotide sequence ID" value="XM_013475082.1"/>
</dbReference>
<dbReference type="InterPro" id="IPR011990">
    <property type="entry name" value="TPR-like_helical_dom_sf"/>
</dbReference>
<dbReference type="InterPro" id="IPR002885">
    <property type="entry name" value="PPR_rpt"/>
</dbReference>
<dbReference type="PANTHER" id="PTHR47447:SF17">
    <property type="entry name" value="OS12G0638900 PROTEIN"/>
    <property type="match status" value="1"/>
</dbReference>
<dbReference type="PROSITE" id="PS51375">
    <property type="entry name" value="PPR"/>
    <property type="match status" value="1"/>
</dbReference>
<evidence type="ECO:0000256" key="4">
    <source>
        <dbReference type="ARBA" id="ARBA00044511"/>
    </source>
</evidence>
<evidence type="ECO:0000256" key="2">
    <source>
        <dbReference type="ARBA" id="ARBA00022737"/>
    </source>
</evidence>
<feature type="region of interest" description="Disordered" evidence="7">
    <location>
        <begin position="42"/>
        <end position="132"/>
    </location>
</feature>
<keyword evidence="6" id="KW-0175">Coiled coil</keyword>
<comment type="subunit">
    <text evidence="4">Binds to mitochondrial small subunit 15S rRNA.</text>
</comment>
<sequence>MSTCQNRVVWFTARLPSSALRSRICPGQWHRDAAIWGARRSNYSTSVSPAASPAGAGDRDGNSGARTAFSHALYRERTDRGNSRSTVRSSYSRYSDTDELRDNPGKSPSDLTTPTAVPAATNSTETSPPSYPRIRRVISGRRFPSPRRRVRVIYQYRDRGKRRFVPRRISAAIHRAQNSLKWQGRVISPESFRRDIEIRLASLFPYVSVPENWRIAYRSLYSAKVHKTEWRVPESMELDRLGNQLVDMLENEGRESFQRAWESLPTRTKKFQWPRLALWWLHNSPNFALEFLLATNNRPYPPFAMVVDCMIYINVFCNTDENVYRSVISTCMDPERWPTVGISQRGVRLYLNLSSLDKVSRAFALMRKRDIQISAPTALCFMKCFTKGRDINRAIDALRLIPLLNEPGFPLDSEEVMRHCCKLLTLDTVQEKDGVRNFQILPKLLELGVRPNRDMMNVVLSNAFKSGDPQLGHDMLKYMKQNNMKLDSYTYLTLLSDAVARGDRAHIEEVMREIESSEELKKNPYIISKIFHAHFTFTVKQVDSFADPAGVFLSMLDLYSRFYDLSPLKDLQLIPPTFAPIERGVDAEPSPVALYIMLATYLRSKKNTDRAYRLYRRFRQLVMEGHKTIAPLAEFVQFPNEFIVAFREDPHALRYCVEVVEEMIRPDPGVVTVEGRKVTPAKPSVWTWNILLSAFTFHRQQQAVEKVKEMMRKHGVEYDQTTWNTIINGYANAQDVLATVAAIKDMESHGYKIDSYTIRPLRFLKDPERLQAAIDELDRRTAEQDRWEQEVEEKEREELLEQGLRRLAAARRQGKS</sequence>
<gene>
    <name evidence="8" type="ORF">T310_2016</name>
</gene>
<evidence type="ECO:0000313" key="8">
    <source>
        <dbReference type="EMBL" id="KKA23924.1"/>
    </source>
</evidence>
<name>A0A0F4Z092_RASE3</name>
<protein>
    <recommendedName>
        <fullName evidence="10">Pentatricopeptide repeat protein</fullName>
    </recommendedName>
</protein>
<dbReference type="OrthoDB" id="185373at2759"/>
<comment type="function">
    <text evidence="3">Regulates mitochondrial small subunit maturation by controlling 15S rRNA 5'-end processing. Localizes to the 5' precursor of the 15S rRNA in a position that is subsequently occupied by mS47 in the mature yeast mtSSU. Uses structure and sequence-specific RNA recognition, binding to a single-stranded region of the precursor and specifically recognizing bases -6 to -1. The exchange of Ccm1 for mS47 is coupled to the irreversible removal of precursor rRNA that is accompanied by conformational changes of the mitoribosomal proteins uS5m and mS26. These conformational changes signal completion of 5'-end rRNA processing through protection of the mature 5'-end of the 15S rRNA and stabilization of mS47. The removal of the 5' precursor together with the dissociation of Ccm1 may be catalyzed by the 5'-3' exoribonuclease Pet127. Involved in the specific removal of group I introns in mitochondrial encoded transcripts.</text>
</comment>
<reference evidence="8 9" key="1">
    <citation type="submission" date="2015-04" db="EMBL/GenBank/DDBJ databases">
        <authorList>
            <person name="Heijne W.H."/>
            <person name="Fedorova N.D."/>
            <person name="Nierman W.C."/>
            <person name="Vollebregt A.W."/>
            <person name="Zhao Z."/>
            <person name="Wu L."/>
            <person name="Kumar M."/>
            <person name="Stam H."/>
            <person name="van den Berg M.A."/>
            <person name="Pel H.J."/>
        </authorList>
    </citation>
    <scope>NUCLEOTIDE SEQUENCE [LARGE SCALE GENOMIC DNA]</scope>
    <source>
        <strain evidence="8 9">CBS 393.64</strain>
    </source>
</reference>
<comment type="caution">
    <text evidence="8">The sequence shown here is derived from an EMBL/GenBank/DDBJ whole genome shotgun (WGS) entry which is preliminary data.</text>
</comment>
<dbReference type="Gene3D" id="1.25.40.10">
    <property type="entry name" value="Tetratricopeptide repeat domain"/>
    <property type="match status" value="2"/>
</dbReference>
<feature type="compositionally biased region" description="Low complexity" evidence="7">
    <location>
        <begin position="83"/>
        <end position="94"/>
    </location>
</feature>
<dbReference type="PANTHER" id="PTHR47447">
    <property type="entry name" value="OS03G0856100 PROTEIN"/>
    <property type="match status" value="1"/>
</dbReference>
<dbReference type="NCBIfam" id="TIGR00756">
    <property type="entry name" value="PPR"/>
    <property type="match status" value="1"/>
</dbReference>
<keyword evidence="9" id="KW-1185">Reference proteome</keyword>
<evidence type="ECO:0000256" key="7">
    <source>
        <dbReference type="SAM" id="MobiDB-lite"/>
    </source>
</evidence>
<dbReference type="Proteomes" id="UP000053958">
    <property type="component" value="Unassembled WGS sequence"/>
</dbReference>
<dbReference type="EMBL" id="LASV01000081">
    <property type="protein sequence ID" value="KKA23924.1"/>
    <property type="molecule type" value="Genomic_DNA"/>
</dbReference>
<accession>A0A0F4Z092</accession>
<dbReference type="Pfam" id="PF13041">
    <property type="entry name" value="PPR_2"/>
    <property type="match status" value="1"/>
</dbReference>
<evidence type="ECO:0000256" key="1">
    <source>
        <dbReference type="ARBA" id="ARBA00006192"/>
    </source>
</evidence>
<evidence type="ECO:0000313" key="9">
    <source>
        <dbReference type="Proteomes" id="UP000053958"/>
    </source>
</evidence>
<proteinExistence type="inferred from homology"/>
<evidence type="ECO:0000256" key="3">
    <source>
        <dbReference type="ARBA" id="ARBA00044493"/>
    </source>
</evidence>
<evidence type="ECO:0000256" key="5">
    <source>
        <dbReference type="PROSITE-ProRule" id="PRU00708"/>
    </source>
</evidence>
<dbReference type="GeneID" id="25314367"/>
<feature type="compositionally biased region" description="Basic and acidic residues" evidence="7">
    <location>
        <begin position="95"/>
        <end position="104"/>
    </location>
</feature>
<dbReference type="AlphaFoldDB" id="A0A0F4Z092"/>
<evidence type="ECO:0008006" key="10">
    <source>
        <dbReference type="Google" id="ProtNLM"/>
    </source>
</evidence>
<keyword evidence="2" id="KW-0677">Repeat</keyword>
<feature type="repeat" description="PPR" evidence="5">
    <location>
        <begin position="719"/>
        <end position="753"/>
    </location>
</feature>
<dbReference type="Pfam" id="PF13812">
    <property type="entry name" value="PPR_3"/>
    <property type="match status" value="1"/>
</dbReference>
<organism evidence="8 9">
    <name type="scientific">Rasamsonia emersonii (strain ATCC 16479 / CBS 393.64 / IMI 116815)</name>
    <dbReference type="NCBI Taxonomy" id="1408163"/>
    <lineage>
        <taxon>Eukaryota</taxon>
        <taxon>Fungi</taxon>
        <taxon>Dikarya</taxon>
        <taxon>Ascomycota</taxon>
        <taxon>Pezizomycotina</taxon>
        <taxon>Eurotiomycetes</taxon>
        <taxon>Eurotiomycetidae</taxon>
        <taxon>Eurotiales</taxon>
        <taxon>Trichocomaceae</taxon>
        <taxon>Rasamsonia</taxon>
    </lineage>
</organism>